<evidence type="ECO:0000313" key="2">
    <source>
        <dbReference type="EMBL" id="BAM80872.1"/>
    </source>
</evidence>
<feature type="region of interest" description="Disordered" evidence="1">
    <location>
        <begin position="1"/>
        <end position="61"/>
    </location>
</feature>
<sequence>MAERLRLEQAQPYPSPRAEPDTRFPEGTTQPGTRAVPPGKSPGLGRAPLPTLPGNRLRDSERPDFLERLMSRLERQRQRPRTAHHHLDFYIRVAESKQRCRVELKKTLAVYSWLALKPAVFFRPLHNQPWDEPRWSLRLDVKLKRIVKVRLLPLTENFWEASIDIPVSRWQTDVQVRYRQDTMSFRKPEQAWRLTIRRAPFRLRLFFGTDHPSSIDYTYRYVGHEMSATTFRGAWRFDVNPQYMAQYSAELKRRF</sequence>
<reference evidence="2 3" key="2">
    <citation type="journal article" date="2007" name="BMC Biol.">
        <title>A 100%-complete sequence reveals unusually simple genomic features in the hot-spring red alga Cyanidioschyzon merolae.</title>
        <authorList>
            <person name="Nozaki H."/>
            <person name="Takano H."/>
            <person name="Misumi O."/>
            <person name="Terasawa K."/>
            <person name="Matsuzaki M."/>
            <person name="Maruyama S."/>
            <person name="Nishida K."/>
            <person name="Yagisawa F."/>
            <person name="Yoshida Y."/>
            <person name="Fujiwara T."/>
            <person name="Takio S."/>
            <person name="Tamura K."/>
            <person name="Chung S.J."/>
            <person name="Nakamura S."/>
            <person name="Kuroiwa H."/>
            <person name="Tanaka K."/>
            <person name="Sato N."/>
            <person name="Kuroiwa T."/>
        </authorList>
    </citation>
    <scope>NUCLEOTIDE SEQUENCE [LARGE SCALE GENOMIC DNA]</scope>
    <source>
        <strain evidence="2 3">10D</strain>
    </source>
</reference>
<dbReference type="KEGG" id="cme:CYME_CML297C"/>
<dbReference type="Proteomes" id="UP000007014">
    <property type="component" value="Chromosome 12"/>
</dbReference>
<evidence type="ECO:0000313" key="3">
    <source>
        <dbReference type="Proteomes" id="UP000007014"/>
    </source>
</evidence>
<dbReference type="EMBL" id="AP006494">
    <property type="protein sequence ID" value="BAM80872.1"/>
    <property type="molecule type" value="Genomic_DNA"/>
</dbReference>
<accession>M1VDL1</accession>
<evidence type="ECO:0000256" key="1">
    <source>
        <dbReference type="SAM" id="MobiDB-lite"/>
    </source>
</evidence>
<dbReference type="RefSeq" id="XP_005536908.1">
    <property type="nucleotide sequence ID" value="XM_005536851.1"/>
</dbReference>
<dbReference type="OrthoDB" id="10353612at2759"/>
<keyword evidence="3" id="KW-1185">Reference proteome</keyword>
<name>M1VDL1_CYAM1</name>
<dbReference type="HOGENOM" id="CLU_1091315_0_0_1"/>
<dbReference type="GeneID" id="16994740"/>
<dbReference type="AlphaFoldDB" id="M1VDL1"/>
<proteinExistence type="predicted"/>
<organism evidence="2 3">
    <name type="scientific">Cyanidioschyzon merolae (strain NIES-3377 / 10D)</name>
    <name type="common">Unicellular red alga</name>
    <dbReference type="NCBI Taxonomy" id="280699"/>
    <lineage>
        <taxon>Eukaryota</taxon>
        <taxon>Rhodophyta</taxon>
        <taxon>Bangiophyceae</taxon>
        <taxon>Cyanidiales</taxon>
        <taxon>Cyanidiaceae</taxon>
        <taxon>Cyanidioschyzon</taxon>
    </lineage>
</organism>
<gene>
    <name evidence="2" type="ORF">CYME_CML297C</name>
</gene>
<protein>
    <submittedName>
        <fullName evidence="2">Uncharacterized protein</fullName>
    </submittedName>
</protein>
<reference evidence="2 3" key="1">
    <citation type="journal article" date="2004" name="Nature">
        <title>Genome sequence of the ultrasmall unicellular red alga Cyanidioschyzon merolae 10D.</title>
        <authorList>
            <person name="Matsuzaki M."/>
            <person name="Misumi O."/>
            <person name="Shin-i T."/>
            <person name="Maruyama S."/>
            <person name="Takahara M."/>
            <person name="Miyagishima S."/>
            <person name="Mori T."/>
            <person name="Nishida K."/>
            <person name="Yagisawa F."/>
            <person name="Nishida K."/>
            <person name="Yoshida Y."/>
            <person name="Nishimura Y."/>
            <person name="Nakao S."/>
            <person name="Kobayashi T."/>
            <person name="Momoyama Y."/>
            <person name="Higashiyama T."/>
            <person name="Minoda A."/>
            <person name="Sano M."/>
            <person name="Nomoto H."/>
            <person name="Oishi K."/>
            <person name="Hayashi H."/>
            <person name="Ohta F."/>
            <person name="Nishizaka S."/>
            <person name="Haga S."/>
            <person name="Miura S."/>
            <person name="Morishita T."/>
            <person name="Kabeya Y."/>
            <person name="Terasawa K."/>
            <person name="Suzuki Y."/>
            <person name="Ishii Y."/>
            <person name="Asakawa S."/>
            <person name="Takano H."/>
            <person name="Ohta N."/>
            <person name="Kuroiwa H."/>
            <person name="Tanaka K."/>
            <person name="Shimizu N."/>
            <person name="Sugano S."/>
            <person name="Sato N."/>
            <person name="Nozaki H."/>
            <person name="Ogasawara N."/>
            <person name="Kohara Y."/>
            <person name="Kuroiwa T."/>
        </authorList>
    </citation>
    <scope>NUCLEOTIDE SEQUENCE [LARGE SCALE GENOMIC DNA]</scope>
    <source>
        <strain evidence="2 3">10D</strain>
    </source>
</reference>
<dbReference type="Gramene" id="CML297CT">
    <property type="protein sequence ID" value="CML297CT"/>
    <property type="gene ID" value="CML297C"/>
</dbReference>